<reference evidence="1 2" key="1">
    <citation type="submission" date="2019-03" db="EMBL/GenBank/DDBJ databases">
        <title>Single cell metagenomics reveals metabolic interactions within the superorganism composed of flagellate Streblomastix strix and complex community of Bacteroidetes bacteria on its surface.</title>
        <authorList>
            <person name="Treitli S.C."/>
            <person name="Kolisko M."/>
            <person name="Husnik F."/>
            <person name="Keeling P."/>
            <person name="Hampl V."/>
        </authorList>
    </citation>
    <scope>NUCLEOTIDE SEQUENCE [LARGE SCALE GENOMIC DNA]</scope>
    <source>
        <strain evidence="1">ST1C</strain>
    </source>
</reference>
<comment type="caution">
    <text evidence="1">The sequence shown here is derived from an EMBL/GenBank/DDBJ whole genome shotgun (WGS) entry which is preliminary data.</text>
</comment>
<dbReference type="Proteomes" id="UP000324800">
    <property type="component" value="Unassembled WGS sequence"/>
</dbReference>
<accession>A0A5J4U5E1</accession>
<feature type="non-terminal residue" evidence="1">
    <location>
        <position position="65"/>
    </location>
</feature>
<organism evidence="1 2">
    <name type="scientific">Streblomastix strix</name>
    <dbReference type="NCBI Taxonomy" id="222440"/>
    <lineage>
        <taxon>Eukaryota</taxon>
        <taxon>Metamonada</taxon>
        <taxon>Preaxostyla</taxon>
        <taxon>Oxymonadida</taxon>
        <taxon>Streblomastigidae</taxon>
        <taxon>Streblomastix</taxon>
    </lineage>
</organism>
<sequence length="65" mass="7535">MLSPPPSPVPINQIRQEVRYLTQPVAVVAIMNDITRENPQTRDDQIWALLRAMKEHSPQDYSYSK</sequence>
<evidence type="ECO:0000313" key="2">
    <source>
        <dbReference type="Proteomes" id="UP000324800"/>
    </source>
</evidence>
<dbReference type="EMBL" id="SNRW01020492">
    <property type="protein sequence ID" value="KAA6365400.1"/>
    <property type="molecule type" value="Genomic_DNA"/>
</dbReference>
<dbReference type="AlphaFoldDB" id="A0A5J4U5E1"/>
<evidence type="ECO:0000313" key="1">
    <source>
        <dbReference type="EMBL" id="KAA6365400.1"/>
    </source>
</evidence>
<name>A0A5J4U5E1_9EUKA</name>
<proteinExistence type="predicted"/>
<protein>
    <submittedName>
        <fullName evidence="1">Uncharacterized protein</fullName>
    </submittedName>
</protein>
<gene>
    <name evidence="1" type="ORF">EZS28_039072</name>
</gene>